<organism evidence="1">
    <name type="scientific">Anguilla anguilla</name>
    <name type="common">European freshwater eel</name>
    <name type="synonym">Muraena anguilla</name>
    <dbReference type="NCBI Taxonomy" id="7936"/>
    <lineage>
        <taxon>Eukaryota</taxon>
        <taxon>Metazoa</taxon>
        <taxon>Chordata</taxon>
        <taxon>Craniata</taxon>
        <taxon>Vertebrata</taxon>
        <taxon>Euteleostomi</taxon>
        <taxon>Actinopterygii</taxon>
        <taxon>Neopterygii</taxon>
        <taxon>Teleostei</taxon>
        <taxon>Anguilliformes</taxon>
        <taxon>Anguillidae</taxon>
        <taxon>Anguilla</taxon>
    </lineage>
</organism>
<reference evidence="1" key="2">
    <citation type="journal article" date="2015" name="Fish Shellfish Immunol.">
        <title>Early steps in the European eel (Anguilla anguilla)-Vibrio vulnificus interaction in the gills: Role of the RtxA13 toxin.</title>
        <authorList>
            <person name="Callol A."/>
            <person name="Pajuelo D."/>
            <person name="Ebbesson L."/>
            <person name="Teles M."/>
            <person name="MacKenzie S."/>
            <person name="Amaro C."/>
        </authorList>
    </citation>
    <scope>NUCLEOTIDE SEQUENCE</scope>
</reference>
<dbReference type="AlphaFoldDB" id="A0A0E9UKL8"/>
<dbReference type="EMBL" id="GBXM01042188">
    <property type="protein sequence ID" value="JAH66389.1"/>
    <property type="molecule type" value="Transcribed_RNA"/>
</dbReference>
<protein>
    <submittedName>
        <fullName evidence="1">Uncharacterized protein</fullName>
    </submittedName>
</protein>
<sequence length="41" mass="4903">MYIYGIIYSSFNLLKQPEVQLANFFSFHCSYHEIVRCHCLS</sequence>
<evidence type="ECO:0000313" key="1">
    <source>
        <dbReference type="EMBL" id="JAH66389.1"/>
    </source>
</evidence>
<accession>A0A0E9UKL8</accession>
<name>A0A0E9UKL8_ANGAN</name>
<proteinExistence type="predicted"/>
<reference evidence="1" key="1">
    <citation type="submission" date="2014-11" db="EMBL/GenBank/DDBJ databases">
        <authorList>
            <person name="Amaro Gonzalez C."/>
        </authorList>
    </citation>
    <scope>NUCLEOTIDE SEQUENCE</scope>
</reference>